<dbReference type="PANTHER" id="PTHR43405:SF1">
    <property type="entry name" value="GLYCOSYL HYDROLASE DIGH"/>
    <property type="match status" value="1"/>
</dbReference>
<dbReference type="AlphaFoldDB" id="A0A239WTK7"/>
<name>A0A239WTK7_9FLAO</name>
<gene>
    <name evidence="4" type="ORF">SAMEA4412677_00707</name>
</gene>
<evidence type="ECO:0000259" key="3">
    <source>
        <dbReference type="Pfam" id="PF02638"/>
    </source>
</evidence>
<dbReference type="PANTHER" id="PTHR43405">
    <property type="entry name" value="GLYCOSYL HYDROLASE DIGH"/>
    <property type="match status" value="1"/>
</dbReference>
<dbReference type="InterPro" id="IPR017853">
    <property type="entry name" value="GH"/>
</dbReference>
<organism evidence="4 5">
    <name type="scientific">Chryseobacterium taklimakanense</name>
    <dbReference type="NCBI Taxonomy" id="536441"/>
    <lineage>
        <taxon>Bacteria</taxon>
        <taxon>Pseudomonadati</taxon>
        <taxon>Bacteroidota</taxon>
        <taxon>Flavobacteriia</taxon>
        <taxon>Flavobacteriales</taxon>
        <taxon>Weeksellaceae</taxon>
        <taxon>Chryseobacterium group</taxon>
        <taxon>Chryseobacterium</taxon>
    </lineage>
</organism>
<protein>
    <submittedName>
        <fullName evidence="4">Uncharacterized protein conserved in bacteria</fullName>
    </submittedName>
</protein>
<sequence length="525" mass="59523">MNIHNIKSTALIISGLFLASCASQPKQKTVSEKPAATKPATKPSSPAATSGTVKPKTLTLPTVNREFRAAWVATVANINWPSRNNLSVEQQKLEAVQMLDMLKDAHFNAVIFQARPSADALYKSDLEPWSYFLTGQTGKAPSPYYDPLEFWISEAHKRGMELHVWLNPYRAHHTTGGAVTGESMAAKMSSDTYRLRNGMYWMDPTSDRVQNHVSAVIKDLVKRYDLDAVHIDDYFYPYREYNGGADFPDSRTWTAYKNSGGDLSKADWRRANVNKFIKRIHDEIKAEKPYVKFGISPFGIWKPGYPADVTGSSQYDELFADAKLWLNEGWCDYYSPQLYWKEEGPQRFSSLLKWWKQENYKNIHLWPGLNTVGIKGVADKSQEISDQISTTRNLLGNGAGVIHYSIDGLSKDWKMLSAVKNLYREKALVPASPWIKTEPVLKPELTAKKNGTTVDIRWLSRKPQQVRNWILYSKYGSQWETQILNGEDYSLKLPLAKSGVHLTDLALKSVDRLGNESEYVAVEVH</sequence>
<evidence type="ECO:0000256" key="2">
    <source>
        <dbReference type="SAM" id="MobiDB-lite"/>
    </source>
</evidence>
<keyword evidence="1" id="KW-0732">Signal</keyword>
<evidence type="ECO:0000256" key="1">
    <source>
        <dbReference type="ARBA" id="ARBA00022729"/>
    </source>
</evidence>
<proteinExistence type="predicted"/>
<feature type="domain" description="Glycosyl hydrolase-like 10" evidence="3">
    <location>
        <begin position="66"/>
        <end position="375"/>
    </location>
</feature>
<feature type="compositionally biased region" description="Polar residues" evidence="2">
    <location>
        <begin position="42"/>
        <end position="52"/>
    </location>
</feature>
<evidence type="ECO:0000313" key="4">
    <source>
        <dbReference type="EMBL" id="SNV37807.1"/>
    </source>
</evidence>
<dbReference type="RefSeq" id="WP_095070449.1">
    <property type="nucleotide sequence ID" value="NZ_LT906465.1"/>
</dbReference>
<reference evidence="4 5" key="1">
    <citation type="submission" date="2017-06" db="EMBL/GenBank/DDBJ databases">
        <authorList>
            <consortium name="Pathogen Informatics"/>
        </authorList>
    </citation>
    <scope>NUCLEOTIDE SEQUENCE [LARGE SCALE GENOMIC DNA]</scope>
    <source>
        <strain evidence="4 5">NCTC13490</strain>
    </source>
</reference>
<dbReference type="SUPFAM" id="SSF51445">
    <property type="entry name" value="(Trans)glycosidases"/>
    <property type="match status" value="1"/>
</dbReference>
<dbReference type="Pfam" id="PF02638">
    <property type="entry name" value="GHL10"/>
    <property type="match status" value="1"/>
</dbReference>
<dbReference type="Proteomes" id="UP000215196">
    <property type="component" value="Chromosome 1"/>
</dbReference>
<dbReference type="KEGG" id="ctak:4412677_00707"/>
<accession>A0A239WTK7</accession>
<dbReference type="EMBL" id="LT906465">
    <property type="protein sequence ID" value="SNV37807.1"/>
    <property type="molecule type" value="Genomic_DNA"/>
</dbReference>
<dbReference type="InterPro" id="IPR052177">
    <property type="entry name" value="Divisome_Glycosyl_Hydrolase"/>
</dbReference>
<keyword evidence="5" id="KW-1185">Reference proteome</keyword>
<dbReference type="InterPro" id="IPR003790">
    <property type="entry name" value="GHL10"/>
</dbReference>
<dbReference type="PROSITE" id="PS51257">
    <property type="entry name" value="PROKAR_LIPOPROTEIN"/>
    <property type="match status" value="1"/>
</dbReference>
<feature type="region of interest" description="Disordered" evidence="2">
    <location>
        <begin position="29"/>
        <end position="55"/>
    </location>
</feature>
<evidence type="ECO:0000313" key="5">
    <source>
        <dbReference type="Proteomes" id="UP000215196"/>
    </source>
</evidence>
<dbReference type="Gene3D" id="3.20.20.80">
    <property type="entry name" value="Glycosidases"/>
    <property type="match status" value="1"/>
</dbReference>